<dbReference type="SUPFAM" id="SSF52540">
    <property type="entry name" value="P-loop containing nucleoside triphosphate hydrolases"/>
    <property type="match status" value="1"/>
</dbReference>
<dbReference type="PANTHER" id="PTHR13696">
    <property type="entry name" value="P-LOOP CONTAINING NUCLEOSIDE TRIPHOSPHATE HYDROLASE"/>
    <property type="match status" value="1"/>
</dbReference>
<dbReference type="InterPro" id="IPR027417">
    <property type="entry name" value="P-loop_NTPase"/>
</dbReference>
<dbReference type="EMBL" id="CP009246">
    <property type="protein sequence ID" value="APT87949.1"/>
    <property type="molecule type" value="Genomic_DNA"/>
</dbReference>
<dbReference type="CDD" id="cd02042">
    <property type="entry name" value="ParAB_family"/>
    <property type="match status" value="1"/>
</dbReference>
<dbReference type="InterPro" id="IPR025669">
    <property type="entry name" value="AAA_dom"/>
</dbReference>
<dbReference type="PANTHER" id="PTHR13696:SF52">
    <property type="entry name" value="PARA FAMILY PROTEIN CT_582"/>
    <property type="match status" value="1"/>
</dbReference>
<evidence type="ECO:0000259" key="3">
    <source>
        <dbReference type="Pfam" id="PF13614"/>
    </source>
</evidence>
<accession>A0A1L7CQ56</accession>
<evidence type="ECO:0000256" key="1">
    <source>
        <dbReference type="ARBA" id="ARBA00006976"/>
    </source>
</evidence>
<evidence type="ECO:0000313" key="7">
    <source>
        <dbReference type="Proteomes" id="UP000315353"/>
    </source>
</evidence>
<evidence type="ECO:0000313" key="4">
    <source>
        <dbReference type="EMBL" id="APT87949.1"/>
    </source>
</evidence>
<dbReference type="GeneID" id="82881552"/>
<dbReference type="InterPro" id="IPR050678">
    <property type="entry name" value="DNA_Partitioning_ATPase"/>
</dbReference>
<dbReference type="AlphaFoldDB" id="A0A1L7CQ56"/>
<dbReference type="EMBL" id="BJNB01000048">
    <property type="protein sequence ID" value="GEB98735.1"/>
    <property type="molecule type" value="Genomic_DNA"/>
</dbReference>
<comment type="function">
    <text evidence="2">May play a role in septum formation.</text>
</comment>
<dbReference type="GO" id="GO:0051301">
    <property type="term" value="P:cell division"/>
    <property type="evidence" value="ECO:0007669"/>
    <property type="project" value="UniProtKB-KW"/>
</dbReference>
<dbReference type="Proteomes" id="UP000315353">
    <property type="component" value="Unassembled WGS sequence"/>
</dbReference>
<dbReference type="KEGG" id="cfc:CFLV_12860"/>
<dbReference type="Gene3D" id="3.40.50.300">
    <property type="entry name" value="P-loop containing nucleotide triphosphate hydrolases"/>
    <property type="match status" value="1"/>
</dbReference>
<reference evidence="4 6" key="1">
    <citation type="submission" date="2014-08" db="EMBL/GenBank/DDBJ databases">
        <title>Complete genome sequence of Corynebacterium flavescens OJ8(T)(=DSM 20296(T)), isolated from cheese.</title>
        <authorList>
            <person name="Ruckert C."/>
            <person name="Albersmeier A."/>
            <person name="Winkler A."/>
            <person name="Kalinowski J."/>
        </authorList>
    </citation>
    <scope>NUCLEOTIDE SEQUENCE [LARGE SCALE GENOMIC DNA]</scope>
    <source>
        <strain evidence="4 6">OJ8</strain>
    </source>
</reference>
<dbReference type="STRING" id="28028.CFLV_12860"/>
<keyword evidence="5" id="KW-0131">Cell cycle</keyword>
<proteinExistence type="inferred from homology"/>
<evidence type="ECO:0000256" key="2">
    <source>
        <dbReference type="ARBA" id="ARBA00059092"/>
    </source>
</evidence>
<dbReference type="OrthoDB" id="9815116at2"/>
<keyword evidence="6" id="KW-1185">Reference proteome</keyword>
<protein>
    <submittedName>
        <fullName evidence="5">Cell division protein ParA</fullName>
    </submittedName>
    <submittedName>
        <fullName evidence="4">Chromosome partitioning protein</fullName>
    </submittedName>
</protein>
<dbReference type="Pfam" id="PF13614">
    <property type="entry name" value="AAA_31"/>
    <property type="match status" value="1"/>
</dbReference>
<feature type="domain" description="AAA" evidence="3">
    <location>
        <begin position="5"/>
        <end position="184"/>
    </location>
</feature>
<evidence type="ECO:0000313" key="6">
    <source>
        <dbReference type="Proteomes" id="UP000185479"/>
    </source>
</evidence>
<gene>
    <name evidence="5" type="ORF">CFL01nite_22300</name>
    <name evidence="4" type="ORF">CFLV_12860</name>
</gene>
<comment type="similarity">
    <text evidence="1">Belongs to the ParA family.</text>
</comment>
<dbReference type="Proteomes" id="UP000185479">
    <property type="component" value="Chromosome"/>
</dbReference>
<sequence length="282" mass="30203">MTIPRLITIANQKGGVGKTTSAVNLAAALAEDGKKVLVIDLDPQGNASTAVGAEHTTGTKSSYEVLLGDCSAEQAMQTSPSSENLYCIPATIDLAGAEIEMVSLVRREFRLYDALHNGFIEEQGFEYVFIDCPPSLGLLTINAMTCAEEIIIPIQCEYYALEGVGQLLGNISMIRQHLNQELHISAVLLTMYDARTKLAQQVVNEVREQFGAVVLGNVIPRSVRVSEAPGYGKTVIDYDPASTGARAYLAAARELDARGDYVPHPSTGAIGVSPEIFAELEG</sequence>
<evidence type="ECO:0000313" key="5">
    <source>
        <dbReference type="EMBL" id="GEB98735.1"/>
    </source>
</evidence>
<reference evidence="5 7" key="2">
    <citation type="submission" date="2019-06" db="EMBL/GenBank/DDBJ databases">
        <title>Whole genome shotgun sequence of Corynebacterium flavescens NBRC 14136.</title>
        <authorList>
            <person name="Hosoyama A."/>
            <person name="Uohara A."/>
            <person name="Ohji S."/>
            <person name="Ichikawa N."/>
        </authorList>
    </citation>
    <scope>NUCLEOTIDE SEQUENCE [LARGE SCALE GENOMIC DNA]</scope>
    <source>
        <strain evidence="5 7">NBRC 14136</strain>
    </source>
</reference>
<dbReference type="RefSeq" id="WP_075730898.1">
    <property type="nucleotide sequence ID" value="NZ_BJNB01000048.1"/>
</dbReference>
<keyword evidence="5" id="KW-0132">Cell division</keyword>
<organism evidence="4 6">
    <name type="scientific">Corynebacterium flavescens</name>
    <dbReference type="NCBI Taxonomy" id="28028"/>
    <lineage>
        <taxon>Bacteria</taxon>
        <taxon>Bacillati</taxon>
        <taxon>Actinomycetota</taxon>
        <taxon>Actinomycetes</taxon>
        <taxon>Mycobacteriales</taxon>
        <taxon>Corynebacteriaceae</taxon>
        <taxon>Corynebacterium</taxon>
    </lineage>
</organism>
<name>A0A1L7CQ56_CORFL</name>
<dbReference type="FunFam" id="3.40.50.300:FF:000285">
    <property type="entry name" value="Sporulation initiation inhibitor Soj"/>
    <property type="match status" value="1"/>
</dbReference>